<evidence type="ECO:0000313" key="5">
    <source>
        <dbReference type="EMBL" id="MFB9832000.1"/>
    </source>
</evidence>
<dbReference type="InterPro" id="IPR023227">
    <property type="entry name" value="SAM_OH_AdoTrfase_C_sf"/>
</dbReference>
<evidence type="ECO:0000313" key="6">
    <source>
        <dbReference type="Proteomes" id="UP001589627"/>
    </source>
</evidence>
<evidence type="ECO:0000259" key="3">
    <source>
        <dbReference type="Pfam" id="PF01887"/>
    </source>
</evidence>
<gene>
    <name evidence="5" type="ORF">ACFFNX_07340</name>
</gene>
<sequence length="270" mass="29058">MPNRLIAFLSDTGSSDEAHALCKGLMYTIAPAALVVDITHDVTPFDVREGALFLGDVPASFPETSVICAYVYPETGTDTKTIVVRNEKGQYLVAPNNGLLTFALRDVPPVECHEVTDPSVMHHPVTPTWYGKDVIASCAGHLAAGTPLSAVGPKLDLDKIVRFRYSEPRLLENGARGEVVRIDKTFGNVWTNVPETLLPDRQRLPGGRLQIALDGNALDIPFCRTFGEVGVGEPLAYVNSRGSLALGVNQGSFVEKWTVVPGASVAITFD</sequence>
<evidence type="ECO:0000259" key="4">
    <source>
        <dbReference type="Pfam" id="PF20257"/>
    </source>
</evidence>
<proteinExistence type="inferred from homology"/>
<name>A0ABV5YAE7_9ACTN</name>
<evidence type="ECO:0000256" key="1">
    <source>
        <dbReference type="ARBA" id="ARBA00022691"/>
    </source>
</evidence>
<dbReference type="Gene3D" id="2.40.30.90">
    <property type="entry name" value="Bacterial fluorinating enzyme like"/>
    <property type="match status" value="1"/>
</dbReference>
<feature type="domain" description="S-adenosyl-l-methionine hydroxide adenosyltransferase N-terminal" evidence="3">
    <location>
        <begin position="6"/>
        <end position="152"/>
    </location>
</feature>
<evidence type="ECO:0000256" key="2">
    <source>
        <dbReference type="ARBA" id="ARBA00024035"/>
    </source>
</evidence>
<dbReference type="Pfam" id="PF20257">
    <property type="entry name" value="SAM_HAT_C"/>
    <property type="match status" value="1"/>
</dbReference>
<keyword evidence="6" id="KW-1185">Reference proteome</keyword>
<organism evidence="5 6">
    <name type="scientific">Actinoallomurus acaciae</name>
    <dbReference type="NCBI Taxonomy" id="502577"/>
    <lineage>
        <taxon>Bacteria</taxon>
        <taxon>Bacillati</taxon>
        <taxon>Actinomycetota</taxon>
        <taxon>Actinomycetes</taxon>
        <taxon>Streptosporangiales</taxon>
        <taxon>Thermomonosporaceae</taxon>
        <taxon>Actinoallomurus</taxon>
    </lineage>
</organism>
<reference evidence="5 6" key="1">
    <citation type="submission" date="2024-09" db="EMBL/GenBank/DDBJ databases">
        <authorList>
            <person name="Sun Q."/>
            <person name="Mori K."/>
        </authorList>
    </citation>
    <scope>NUCLEOTIDE SEQUENCE [LARGE SCALE GENOMIC DNA]</scope>
    <source>
        <strain evidence="5 6">TBRC 0563</strain>
    </source>
</reference>
<dbReference type="Proteomes" id="UP001589627">
    <property type="component" value="Unassembled WGS sequence"/>
</dbReference>
<protein>
    <submittedName>
        <fullName evidence="5">S-adenosyl-l-methionine hydroxide adenosyltransferase family protein</fullName>
    </submittedName>
</protein>
<dbReference type="InterPro" id="IPR046469">
    <property type="entry name" value="SAM_HAT_N"/>
</dbReference>
<dbReference type="RefSeq" id="WP_378197204.1">
    <property type="nucleotide sequence ID" value="NZ_JBHLZP010000035.1"/>
</dbReference>
<dbReference type="SUPFAM" id="SSF102522">
    <property type="entry name" value="Bacterial fluorinating enzyme, N-terminal domain"/>
    <property type="match status" value="1"/>
</dbReference>
<dbReference type="PIRSF" id="PIRSF006779">
    <property type="entry name" value="UCP006779"/>
    <property type="match status" value="1"/>
</dbReference>
<feature type="domain" description="S-adenosyl-l-methionine hydroxide adenosyltransferase C-terminal" evidence="4">
    <location>
        <begin position="177"/>
        <end position="265"/>
    </location>
</feature>
<dbReference type="Pfam" id="PF01887">
    <property type="entry name" value="SAM_HAT_N"/>
    <property type="match status" value="1"/>
</dbReference>
<dbReference type="SUPFAM" id="SSF101852">
    <property type="entry name" value="Bacterial fluorinating enzyme, C-terminal domain"/>
    <property type="match status" value="1"/>
</dbReference>
<keyword evidence="1" id="KW-0949">S-adenosyl-L-methionine</keyword>
<comment type="caution">
    <text evidence="5">The sequence shown here is derived from an EMBL/GenBank/DDBJ whole genome shotgun (WGS) entry which is preliminary data.</text>
</comment>
<accession>A0ABV5YAE7</accession>
<dbReference type="InterPro" id="IPR046470">
    <property type="entry name" value="SAM_HAT_C"/>
</dbReference>
<dbReference type="InterPro" id="IPR023228">
    <property type="entry name" value="SAM_OH_AdoTrfase_N_sf"/>
</dbReference>
<dbReference type="InterPro" id="IPR002747">
    <property type="entry name" value="SAM_OH_AdoTrfase"/>
</dbReference>
<comment type="similarity">
    <text evidence="2">Belongs to the SAM hydrolase / SAM-dependent halogenase family.</text>
</comment>
<dbReference type="EMBL" id="JBHLZP010000035">
    <property type="protein sequence ID" value="MFB9832000.1"/>
    <property type="molecule type" value="Genomic_DNA"/>
</dbReference>
<dbReference type="PANTHER" id="PTHR35092">
    <property type="entry name" value="CHLORINASE MJ1651"/>
    <property type="match status" value="1"/>
</dbReference>
<dbReference type="PANTHER" id="PTHR35092:SF1">
    <property type="entry name" value="CHLORINASE MJ1651"/>
    <property type="match status" value="1"/>
</dbReference>
<dbReference type="Gene3D" id="3.40.50.10790">
    <property type="entry name" value="S-adenosyl-l-methionine hydroxide adenosyltransferase, N-terminal"/>
    <property type="match status" value="1"/>
</dbReference>